<name>A0A1X7JNP9_9BACT</name>
<dbReference type="Gene3D" id="3.40.140.80">
    <property type="match status" value="1"/>
</dbReference>
<dbReference type="PANTHER" id="PTHR39962:SF1">
    <property type="entry name" value="LPXI FAMILY PROTEIN"/>
    <property type="match status" value="1"/>
</dbReference>
<accession>A0A1X7JNP9</accession>
<dbReference type="STRING" id="561720.SAMN06275492_11446"/>
<dbReference type="RefSeq" id="WP_085544591.1">
    <property type="nucleotide sequence ID" value="NZ_FXBB01000014.1"/>
</dbReference>
<dbReference type="InterPro" id="IPR043167">
    <property type="entry name" value="LpxI_C_sf"/>
</dbReference>
<dbReference type="Pfam" id="PF17930">
    <property type="entry name" value="LpxI_N"/>
    <property type="match status" value="1"/>
</dbReference>
<gene>
    <name evidence="3" type="ORF">SAMN06275492_11446</name>
</gene>
<feature type="domain" description="LpxI N-terminal" evidence="2">
    <location>
        <begin position="7"/>
        <end position="133"/>
    </location>
</feature>
<dbReference type="InterPro" id="IPR010415">
    <property type="entry name" value="LpxI_C"/>
</dbReference>
<dbReference type="OrthoDB" id="9789836at2"/>
<dbReference type="EMBL" id="FXBB01000014">
    <property type="protein sequence ID" value="SMG29840.1"/>
    <property type="molecule type" value="Genomic_DNA"/>
</dbReference>
<dbReference type="InterPro" id="IPR041255">
    <property type="entry name" value="LpxI_N"/>
</dbReference>
<evidence type="ECO:0008006" key="5">
    <source>
        <dbReference type="Google" id="ProtNLM"/>
    </source>
</evidence>
<dbReference type="Gene3D" id="3.40.50.20">
    <property type="match status" value="1"/>
</dbReference>
<evidence type="ECO:0000313" key="3">
    <source>
        <dbReference type="EMBL" id="SMG29840.1"/>
    </source>
</evidence>
<evidence type="ECO:0000259" key="2">
    <source>
        <dbReference type="Pfam" id="PF17930"/>
    </source>
</evidence>
<feature type="domain" description="LpxI C-terminal" evidence="1">
    <location>
        <begin position="137"/>
        <end position="265"/>
    </location>
</feature>
<dbReference type="AlphaFoldDB" id="A0A1X7JNP9"/>
<dbReference type="PANTHER" id="PTHR39962">
    <property type="entry name" value="BLL4848 PROTEIN"/>
    <property type="match status" value="1"/>
</dbReference>
<proteinExistence type="predicted"/>
<dbReference type="InterPro" id="IPR053174">
    <property type="entry name" value="LpxI"/>
</dbReference>
<keyword evidence="4" id="KW-1185">Reference proteome</keyword>
<organism evidence="3 4">
    <name type="scientific">Dethiosulfovibrio salsuginis</name>
    <dbReference type="NCBI Taxonomy" id="561720"/>
    <lineage>
        <taxon>Bacteria</taxon>
        <taxon>Thermotogati</taxon>
        <taxon>Synergistota</taxon>
        <taxon>Synergistia</taxon>
        <taxon>Synergistales</taxon>
        <taxon>Dethiosulfovibrionaceae</taxon>
        <taxon>Dethiosulfovibrio</taxon>
    </lineage>
</organism>
<protein>
    <recommendedName>
        <fullName evidence="5">UDP-2,3-diacylglucosamine pyrophosphatase LpxI</fullName>
    </recommendedName>
</protein>
<dbReference type="Pfam" id="PF06230">
    <property type="entry name" value="LpxI_C"/>
    <property type="match status" value="1"/>
</dbReference>
<reference evidence="4" key="1">
    <citation type="submission" date="2017-04" db="EMBL/GenBank/DDBJ databases">
        <authorList>
            <person name="Varghese N."/>
            <person name="Submissions S."/>
        </authorList>
    </citation>
    <scope>NUCLEOTIDE SEQUENCE [LARGE SCALE GENOMIC DNA]</scope>
    <source>
        <strain evidence="4">USBA 82</strain>
    </source>
</reference>
<evidence type="ECO:0000313" key="4">
    <source>
        <dbReference type="Proteomes" id="UP000193355"/>
    </source>
</evidence>
<dbReference type="Proteomes" id="UP000193355">
    <property type="component" value="Unassembled WGS sequence"/>
</dbReference>
<evidence type="ECO:0000259" key="1">
    <source>
        <dbReference type="Pfam" id="PF06230"/>
    </source>
</evidence>
<sequence>MAIFSTKLALVAGEGLLPVEILRRLVERGEAPLVYGLREDCSELELPGVSVIQFKELNLVRIFASFALRRVKRLVLAGYVPKRTIYSDSMDEETSSILRGLDDRNDHSLLGAVIDRLERLGISVMRYDSIVPEMIAPEGRIGGPEPSAKDLRDVDYGRSVLGKLLPLSFGQSIVVSERSVVAVEAMEGTDKTILRAGSICPSGVVVKGLRADQDRRYDIPVVGLDTLKAMARSGLSCLALEAGNCLILGGESFSKAAQELGISVIGVEPCPSS</sequence>